<organism evidence="1 2">
    <name type="scientific">Lachancea meyersii CBS 8951</name>
    <dbReference type="NCBI Taxonomy" id="1266667"/>
    <lineage>
        <taxon>Eukaryota</taxon>
        <taxon>Fungi</taxon>
        <taxon>Dikarya</taxon>
        <taxon>Ascomycota</taxon>
        <taxon>Saccharomycotina</taxon>
        <taxon>Saccharomycetes</taxon>
        <taxon>Saccharomycetales</taxon>
        <taxon>Saccharomycetaceae</taxon>
        <taxon>Lachancea</taxon>
    </lineage>
</organism>
<dbReference type="Proteomes" id="UP000191144">
    <property type="component" value="Chromosome A"/>
</dbReference>
<name>A0A1G4INY4_9SACH</name>
<proteinExistence type="predicted"/>
<evidence type="ECO:0000313" key="2">
    <source>
        <dbReference type="Proteomes" id="UP000191144"/>
    </source>
</evidence>
<accession>A0A1G4INY4</accession>
<protein>
    <submittedName>
        <fullName evidence="1">LAME_0A04412g1_1</fullName>
    </submittedName>
</protein>
<evidence type="ECO:0000313" key="1">
    <source>
        <dbReference type="EMBL" id="SCU78413.1"/>
    </source>
</evidence>
<keyword evidence="2" id="KW-1185">Reference proteome</keyword>
<reference evidence="2" key="1">
    <citation type="submission" date="2016-03" db="EMBL/GenBank/DDBJ databases">
        <authorList>
            <person name="Devillers Hugo."/>
        </authorList>
    </citation>
    <scope>NUCLEOTIDE SEQUENCE [LARGE SCALE GENOMIC DNA]</scope>
</reference>
<gene>
    <name evidence="1" type="ORF">LAME_0A04412G</name>
</gene>
<dbReference type="AlphaFoldDB" id="A0A1G4INY4"/>
<sequence>MQNFILHGSTGLVARSNKNEKSCFRNSDAIGKRSFRKKRQMHCAVLIAPAIVFWIRKDLQNVSFVTCDEYDHWATWIPELPCSVREREITSCASRWAVSITADRPVESGTIFLAFPTICFFGDISNELSAFIPKKVQYSGRAPLRAEKVLIILLVC</sequence>
<dbReference type="EMBL" id="LT598483">
    <property type="protein sequence ID" value="SCU78413.1"/>
    <property type="molecule type" value="Genomic_DNA"/>
</dbReference>